<reference evidence="3 4" key="1">
    <citation type="journal article" date="2015" name="Genome Announc.">
        <title>Expanding the biotechnology potential of lactobacilli through comparative genomics of 213 strains and associated genera.</title>
        <authorList>
            <person name="Sun Z."/>
            <person name="Harris H.M."/>
            <person name="McCann A."/>
            <person name="Guo C."/>
            <person name="Argimon S."/>
            <person name="Zhang W."/>
            <person name="Yang X."/>
            <person name="Jeffery I.B."/>
            <person name="Cooney J.C."/>
            <person name="Kagawa T.F."/>
            <person name="Liu W."/>
            <person name="Song Y."/>
            <person name="Salvetti E."/>
            <person name="Wrobel A."/>
            <person name="Rasinkangas P."/>
            <person name="Parkhill J."/>
            <person name="Rea M.C."/>
            <person name="O'Sullivan O."/>
            <person name="Ritari J."/>
            <person name="Douillard F.P."/>
            <person name="Paul Ross R."/>
            <person name="Yang R."/>
            <person name="Briner A.E."/>
            <person name="Felis G.E."/>
            <person name="de Vos W.M."/>
            <person name="Barrangou R."/>
            <person name="Klaenhammer T.R."/>
            <person name="Caufield P.W."/>
            <person name="Cui Y."/>
            <person name="Zhang H."/>
            <person name="O'Toole P.W."/>
        </authorList>
    </citation>
    <scope>NUCLEOTIDE SEQUENCE [LARGE SCALE GENOMIC DNA]</scope>
    <source>
        <strain evidence="3 4">DSM 20534</strain>
    </source>
</reference>
<name>A0A0R1H4H9_9LACO</name>
<dbReference type="InterPro" id="IPR023210">
    <property type="entry name" value="NADP_OxRdtase_dom"/>
</dbReference>
<keyword evidence="1" id="KW-0560">Oxidoreductase</keyword>
<dbReference type="Proteomes" id="UP000050909">
    <property type="component" value="Unassembled WGS sequence"/>
</dbReference>
<evidence type="ECO:0000313" key="4">
    <source>
        <dbReference type="Proteomes" id="UP000050909"/>
    </source>
</evidence>
<organism evidence="3 4">
    <name type="scientific">Amylolactobacillus amylotrophicus DSM 20534</name>
    <dbReference type="NCBI Taxonomy" id="1423722"/>
    <lineage>
        <taxon>Bacteria</taxon>
        <taxon>Bacillati</taxon>
        <taxon>Bacillota</taxon>
        <taxon>Bacilli</taxon>
        <taxon>Lactobacillales</taxon>
        <taxon>Lactobacillaceae</taxon>
        <taxon>Amylolactobacillus</taxon>
    </lineage>
</organism>
<dbReference type="GO" id="GO:0005829">
    <property type="term" value="C:cytosol"/>
    <property type="evidence" value="ECO:0007669"/>
    <property type="project" value="TreeGrafter"/>
</dbReference>
<keyword evidence="4" id="KW-1185">Reference proteome</keyword>
<feature type="domain" description="NADP-dependent oxidoreductase" evidence="2">
    <location>
        <begin position="10"/>
        <end position="76"/>
    </location>
</feature>
<accession>A0A0R1H4H9</accession>
<dbReference type="GO" id="GO:0016491">
    <property type="term" value="F:oxidoreductase activity"/>
    <property type="evidence" value="ECO:0007669"/>
    <property type="project" value="UniProtKB-KW"/>
</dbReference>
<gene>
    <name evidence="3" type="ORF">FC62_GL000136</name>
</gene>
<proteinExistence type="predicted"/>
<comment type="caution">
    <text evidence="3">The sequence shown here is derived from an EMBL/GenBank/DDBJ whole genome shotgun (WGS) entry which is preliminary data.</text>
</comment>
<dbReference type="EMBL" id="AZCV01000001">
    <property type="protein sequence ID" value="KRK38450.1"/>
    <property type="molecule type" value="Genomic_DNA"/>
</dbReference>
<dbReference type="SUPFAM" id="SSF51430">
    <property type="entry name" value="NAD(P)-linked oxidoreductase"/>
    <property type="match status" value="1"/>
</dbReference>
<dbReference type="PANTHER" id="PTHR43364">
    <property type="entry name" value="NADH-SPECIFIC METHYLGLYOXAL REDUCTASE-RELATED"/>
    <property type="match status" value="1"/>
</dbReference>
<protein>
    <recommendedName>
        <fullName evidence="2">NADP-dependent oxidoreductase domain-containing protein</fullName>
    </recommendedName>
</protein>
<evidence type="ECO:0000259" key="2">
    <source>
        <dbReference type="Pfam" id="PF00248"/>
    </source>
</evidence>
<dbReference type="PATRIC" id="fig|1423722.3.peg.139"/>
<dbReference type="AlphaFoldDB" id="A0A0R1H4H9"/>
<sequence length="100" mass="10978">MGKYDRAKENDLQIIARVAELADRHEISMSQISLAWLFVKGVAAPIIGSTKIKHLDDAVAAIDVHLTDDELAYLEEPYQPHEVVGSLTQNPAAGTILVDR</sequence>
<dbReference type="Gene3D" id="3.20.20.100">
    <property type="entry name" value="NADP-dependent oxidoreductase domain"/>
    <property type="match status" value="1"/>
</dbReference>
<dbReference type="InterPro" id="IPR036812">
    <property type="entry name" value="NAD(P)_OxRdtase_dom_sf"/>
</dbReference>
<dbReference type="PANTHER" id="PTHR43364:SF4">
    <property type="entry name" value="NAD(P)-LINKED OXIDOREDUCTASE SUPERFAMILY PROTEIN"/>
    <property type="match status" value="1"/>
</dbReference>
<dbReference type="InterPro" id="IPR050523">
    <property type="entry name" value="AKR_Detox_Biosynth"/>
</dbReference>
<evidence type="ECO:0000313" key="3">
    <source>
        <dbReference type="EMBL" id="KRK38450.1"/>
    </source>
</evidence>
<dbReference type="Pfam" id="PF00248">
    <property type="entry name" value="Aldo_ket_red"/>
    <property type="match status" value="1"/>
</dbReference>
<evidence type="ECO:0000256" key="1">
    <source>
        <dbReference type="ARBA" id="ARBA00023002"/>
    </source>
</evidence>